<keyword evidence="8" id="KW-1185">Reference proteome</keyword>
<keyword evidence="3 6" id="KW-0812">Transmembrane</keyword>
<feature type="transmembrane region" description="Helical" evidence="6">
    <location>
        <begin position="179"/>
        <end position="198"/>
    </location>
</feature>
<dbReference type="eggNOG" id="COG0531">
    <property type="taxonomic scope" value="Bacteria"/>
</dbReference>
<evidence type="ECO:0000256" key="4">
    <source>
        <dbReference type="ARBA" id="ARBA00022989"/>
    </source>
</evidence>
<evidence type="ECO:0000256" key="6">
    <source>
        <dbReference type="SAM" id="Phobius"/>
    </source>
</evidence>
<dbReference type="PANTHER" id="PTHR42770">
    <property type="entry name" value="AMINO ACID TRANSPORTER-RELATED"/>
    <property type="match status" value="1"/>
</dbReference>
<dbReference type="PATRIC" id="fig|1086011.3.peg.2451"/>
<comment type="caution">
    <text evidence="7">The sequence shown here is derived from an EMBL/GenBank/DDBJ whole genome shotgun (WGS) entry which is preliminary data.</text>
</comment>
<feature type="transmembrane region" description="Helical" evidence="6">
    <location>
        <begin position="302"/>
        <end position="326"/>
    </location>
</feature>
<keyword evidence="2" id="KW-1003">Cell membrane</keyword>
<gene>
    <name evidence="7" type="ORF">HJ01_02503</name>
</gene>
<dbReference type="InterPro" id="IPR050367">
    <property type="entry name" value="APC_superfamily"/>
</dbReference>
<organism evidence="7 8">
    <name type="scientific">Flavobacterium frigoris (strain PS1)</name>
    <dbReference type="NCBI Taxonomy" id="1086011"/>
    <lineage>
        <taxon>Bacteria</taxon>
        <taxon>Pseudomonadati</taxon>
        <taxon>Bacteroidota</taxon>
        <taxon>Flavobacteriia</taxon>
        <taxon>Flavobacteriales</taxon>
        <taxon>Flavobacteriaceae</taxon>
        <taxon>Flavobacterium</taxon>
    </lineage>
</organism>
<feature type="transmembrane region" description="Helical" evidence="6">
    <location>
        <begin position="256"/>
        <end position="274"/>
    </location>
</feature>
<name>H7FSD8_FLAFP</name>
<evidence type="ECO:0000313" key="8">
    <source>
        <dbReference type="Proteomes" id="UP000005566"/>
    </source>
</evidence>
<dbReference type="PIRSF" id="PIRSF006060">
    <property type="entry name" value="AA_transporter"/>
    <property type="match status" value="1"/>
</dbReference>
<dbReference type="Pfam" id="PF13520">
    <property type="entry name" value="AA_permease_2"/>
    <property type="match status" value="1"/>
</dbReference>
<reference evidence="7 8" key="1">
    <citation type="journal article" date="2014" name="Acta Crystallogr. D">
        <title>Structure-based characterization and antifreeze properties of a hyperactive ice-binding protein from the Antarctic bacterium Flavobacterium frigoris PS1.</title>
        <authorList>
            <person name="Do H."/>
            <person name="Kim S.J."/>
            <person name="Kim H.J."/>
            <person name="Lee J.H."/>
        </authorList>
    </citation>
    <scope>NUCLEOTIDE SEQUENCE [LARGE SCALE GENOMIC DNA]</scope>
    <source>
        <strain evidence="7 8">PS1</strain>
    </source>
</reference>
<dbReference type="AlphaFoldDB" id="H7FSD8"/>
<feature type="transmembrane region" description="Helical" evidence="6">
    <location>
        <begin position="218"/>
        <end position="235"/>
    </location>
</feature>
<feature type="transmembrane region" description="Helical" evidence="6">
    <location>
        <begin position="149"/>
        <end position="167"/>
    </location>
</feature>
<feature type="transmembrane region" description="Helical" evidence="6">
    <location>
        <begin position="406"/>
        <end position="425"/>
    </location>
</feature>
<feature type="transmembrane region" description="Helical" evidence="6">
    <location>
        <begin position="66"/>
        <end position="86"/>
    </location>
</feature>
<keyword evidence="5 6" id="KW-0472">Membrane</keyword>
<dbReference type="GO" id="GO:0005886">
    <property type="term" value="C:plasma membrane"/>
    <property type="evidence" value="ECO:0007669"/>
    <property type="project" value="UniProtKB-SubCell"/>
</dbReference>
<proteinExistence type="predicted"/>
<dbReference type="GO" id="GO:0022857">
    <property type="term" value="F:transmembrane transporter activity"/>
    <property type="evidence" value="ECO:0007669"/>
    <property type="project" value="InterPro"/>
</dbReference>
<dbReference type="InterPro" id="IPR002293">
    <property type="entry name" value="AA/rel_permease1"/>
</dbReference>
<feature type="transmembrane region" description="Helical" evidence="6">
    <location>
        <begin position="354"/>
        <end position="371"/>
    </location>
</feature>
<evidence type="ECO:0000256" key="2">
    <source>
        <dbReference type="ARBA" id="ARBA00022475"/>
    </source>
</evidence>
<dbReference type="EMBL" id="AHKF01000018">
    <property type="protein sequence ID" value="EIA08781.1"/>
    <property type="molecule type" value="Genomic_DNA"/>
</dbReference>
<dbReference type="Proteomes" id="UP000005566">
    <property type="component" value="Unassembled WGS sequence"/>
</dbReference>
<evidence type="ECO:0000256" key="3">
    <source>
        <dbReference type="ARBA" id="ARBA00022692"/>
    </source>
</evidence>
<protein>
    <submittedName>
        <fullName evidence="7">Amino acid transporter</fullName>
    </submittedName>
</protein>
<dbReference type="Gene3D" id="1.20.1740.10">
    <property type="entry name" value="Amino acid/polyamine transporter I"/>
    <property type="match status" value="1"/>
</dbReference>
<dbReference type="STRING" id="1086011.HJ01_02503"/>
<accession>H7FSD8</accession>
<evidence type="ECO:0000256" key="5">
    <source>
        <dbReference type="ARBA" id="ARBA00023136"/>
    </source>
</evidence>
<evidence type="ECO:0000313" key="7">
    <source>
        <dbReference type="EMBL" id="EIA08781.1"/>
    </source>
</evidence>
<dbReference type="PANTHER" id="PTHR42770:SF11">
    <property type="entry name" value="INNER MEMBRANE TRANSPORT PROTEIN YBAT"/>
    <property type="match status" value="1"/>
</dbReference>
<evidence type="ECO:0000256" key="1">
    <source>
        <dbReference type="ARBA" id="ARBA00004651"/>
    </source>
</evidence>
<sequence length="458" mass="49250">MPSRTKSRRQAHVALTEKKLITKTKMDNYKKDSLTLKGAVALGTGVMIGAGIFALLGQVAELSGTLFPYIFIIGAIISSFSAYSYIKVSNAYPSAGGVAMILMKAYGKTTLTAAASVLMALSMIINESLVARTFGTYTLQLFDVERNSFWVPALGVALLILAYIINVSGNKVIGKTSQVMAFIKIAGIIVFAIGGLWAAHFTLGDVLPASTDAANYSAASYVGAIALSILAYKGFTTITNSGGEITEPHKNVGRSIIISIFICTVVYFLVAIAVNSSLSISDIVKAKDYSLVEAARPAFGKLGIYFTVGIAIVATISGVIASIFAVSRMTAMLTDMELVPHSHLGMSGSIQKHMLIYIVVIAITLTIFFDLSRIASIGAIFYLVMDMIVHWGVFKHLRKDVKANGIILITALLLDLLVLIAFLWVKANSDIFVVIVSAIGVIFVFAGEKWFLHWKKKE</sequence>
<feature type="transmembrane region" description="Helical" evidence="6">
    <location>
        <begin position="106"/>
        <end position="125"/>
    </location>
</feature>
<feature type="transmembrane region" description="Helical" evidence="6">
    <location>
        <begin position="39"/>
        <end position="60"/>
    </location>
</feature>
<feature type="transmembrane region" description="Helical" evidence="6">
    <location>
        <begin position="431"/>
        <end position="452"/>
    </location>
</feature>
<keyword evidence="4 6" id="KW-1133">Transmembrane helix</keyword>
<comment type="subcellular location">
    <subcellularLocation>
        <location evidence="1">Cell membrane</location>
        <topology evidence="1">Multi-pass membrane protein</topology>
    </subcellularLocation>
</comment>